<keyword evidence="9 10" id="KW-0131">Cell cycle</keyword>
<dbReference type="InterPro" id="IPR019987">
    <property type="entry name" value="GTP-bd_ribosome_bio_YsxC"/>
</dbReference>
<evidence type="ECO:0000259" key="11">
    <source>
        <dbReference type="PROSITE" id="PS51706"/>
    </source>
</evidence>
<dbReference type="PANTHER" id="PTHR11649">
    <property type="entry name" value="MSS1/TRME-RELATED GTP-BINDING PROTEIN"/>
    <property type="match status" value="1"/>
</dbReference>
<comment type="similarity">
    <text evidence="2 10">Belongs to the TRAFAC class TrmE-Era-EngA-EngB-Septin-like GTPase superfamily. EngB GTPase family.</text>
</comment>
<dbReference type="InterPro" id="IPR030393">
    <property type="entry name" value="G_ENGB_dom"/>
</dbReference>
<evidence type="ECO:0000256" key="6">
    <source>
        <dbReference type="ARBA" id="ARBA00022842"/>
    </source>
</evidence>
<comment type="function">
    <text evidence="10">Necessary for normal cell division and for the maintenance of normal septation.</text>
</comment>
<organism evidence="12 13">
    <name type="scientific">candidate division CSSED10-310 bacterium</name>
    <dbReference type="NCBI Taxonomy" id="2855610"/>
    <lineage>
        <taxon>Bacteria</taxon>
        <taxon>Bacteria division CSSED10-310</taxon>
    </lineage>
</organism>
<dbReference type="Proteomes" id="UP001594351">
    <property type="component" value="Unassembled WGS sequence"/>
</dbReference>
<evidence type="ECO:0000256" key="3">
    <source>
        <dbReference type="ARBA" id="ARBA00022618"/>
    </source>
</evidence>
<keyword evidence="5 10" id="KW-0547">Nucleotide-binding</keyword>
<evidence type="ECO:0000256" key="8">
    <source>
        <dbReference type="ARBA" id="ARBA00023210"/>
    </source>
</evidence>
<keyword evidence="3 10" id="KW-0132">Cell division</keyword>
<keyword evidence="13" id="KW-1185">Reference proteome</keyword>
<keyword evidence="6" id="KW-0460">Magnesium</keyword>
<accession>A0ABV6YZR4</accession>
<dbReference type="CDD" id="cd01876">
    <property type="entry name" value="YihA_EngB"/>
    <property type="match status" value="1"/>
</dbReference>
<evidence type="ECO:0000256" key="5">
    <source>
        <dbReference type="ARBA" id="ARBA00022741"/>
    </source>
</evidence>
<keyword evidence="7 10" id="KW-0342">GTP-binding</keyword>
<protein>
    <recommendedName>
        <fullName evidence="10">Probable GTP-binding protein EngB</fullName>
    </recommendedName>
</protein>
<dbReference type="NCBIfam" id="TIGR03598">
    <property type="entry name" value="GTPase_YsxC"/>
    <property type="match status" value="1"/>
</dbReference>
<comment type="cofactor">
    <cofactor evidence="1">
        <name>Mg(2+)</name>
        <dbReference type="ChEBI" id="CHEBI:18420"/>
    </cofactor>
</comment>
<sequence length="201" mass="22672">MKIPTGSIKYICAAVKPDQYPNLELPEFAVIGRSNVGKSSLINALLGRKNIARISKTPGKTRLLHFYQVSQSFILVDLPGYGFARVPLAERNKWEKIATSYLSNRPQLVNVILLIDSRHLVTKLDQHMISWLKGHHIPFVAVATKIDKMPRSKQQKTIKDLVQQLEITMIDPLVIPFSAKTGQGRPALFKMMTQKAQQWSA</sequence>
<dbReference type="SUPFAM" id="SSF52540">
    <property type="entry name" value="P-loop containing nucleoside triphosphate hydrolases"/>
    <property type="match status" value="1"/>
</dbReference>
<evidence type="ECO:0000256" key="2">
    <source>
        <dbReference type="ARBA" id="ARBA00009638"/>
    </source>
</evidence>
<evidence type="ECO:0000256" key="10">
    <source>
        <dbReference type="HAMAP-Rule" id="MF_00321"/>
    </source>
</evidence>
<evidence type="ECO:0000256" key="9">
    <source>
        <dbReference type="ARBA" id="ARBA00023306"/>
    </source>
</evidence>
<dbReference type="InterPro" id="IPR006073">
    <property type="entry name" value="GTP-bd"/>
</dbReference>
<dbReference type="HAMAP" id="MF_00321">
    <property type="entry name" value="GTPase_EngB"/>
    <property type="match status" value="1"/>
</dbReference>
<feature type="domain" description="EngB-type G" evidence="11">
    <location>
        <begin position="24"/>
        <end position="198"/>
    </location>
</feature>
<proteinExistence type="inferred from homology"/>
<comment type="caution">
    <text evidence="12">The sequence shown here is derived from an EMBL/GenBank/DDBJ whole genome shotgun (WGS) entry which is preliminary data.</text>
</comment>
<name>A0ABV6YZR4_UNCC1</name>
<evidence type="ECO:0000256" key="4">
    <source>
        <dbReference type="ARBA" id="ARBA00022723"/>
    </source>
</evidence>
<gene>
    <name evidence="12" type="primary">yihA</name>
    <name evidence="10" type="synonym">engB</name>
    <name evidence="12" type="ORF">ACFL27_15355</name>
</gene>
<dbReference type="PROSITE" id="PS51706">
    <property type="entry name" value="G_ENGB"/>
    <property type="match status" value="1"/>
</dbReference>
<evidence type="ECO:0000313" key="12">
    <source>
        <dbReference type="EMBL" id="MFC1851566.1"/>
    </source>
</evidence>
<dbReference type="PANTHER" id="PTHR11649:SF13">
    <property type="entry name" value="ENGB-TYPE G DOMAIN-CONTAINING PROTEIN"/>
    <property type="match status" value="1"/>
</dbReference>
<dbReference type="Pfam" id="PF01926">
    <property type="entry name" value="MMR_HSR1"/>
    <property type="match status" value="1"/>
</dbReference>
<evidence type="ECO:0000256" key="7">
    <source>
        <dbReference type="ARBA" id="ARBA00023134"/>
    </source>
</evidence>
<reference evidence="12 13" key="1">
    <citation type="submission" date="2024-09" db="EMBL/GenBank/DDBJ databases">
        <title>Laminarin stimulates single cell rates of sulfate reduction while oxygen inhibits transcriptomic activity in coastal marine sediment.</title>
        <authorList>
            <person name="Lindsay M."/>
            <person name="Orcutt B."/>
            <person name="Emerson D."/>
            <person name="Stepanauskas R."/>
            <person name="D'Angelo T."/>
        </authorList>
    </citation>
    <scope>NUCLEOTIDE SEQUENCE [LARGE SCALE GENOMIC DNA]</scope>
    <source>
        <strain evidence="12">SAG AM-311-K15</strain>
    </source>
</reference>
<dbReference type="Gene3D" id="3.40.50.300">
    <property type="entry name" value="P-loop containing nucleotide triphosphate hydrolases"/>
    <property type="match status" value="1"/>
</dbReference>
<evidence type="ECO:0000313" key="13">
    <source>
        <dbReference type="Proteomes" id="UP001594351"/>
    </source>
</evidence>
<evidence type="ECO:0000256" key="1">
    <source>
        <dbReference type="ARBA" id="ARBA00001946"/>
    </source>
</evidence>
<keyword evidence="8 10" id="KW-0717">Septation</keyword>
<keyword evidence="4" id="KW-0479">Metal-binding</keyword>
<dbReference type="InterPro" id="IPR027417">
    <property type="entry name" value="P-loop_NTPase"/>
</dbReference>
<dbReference type="EMBL" id="JBHPBY010000201">
    <property type="protein sequence ID" value="MFC1851566.1"/>
    <property type="molecule type" value="Genomic_DNA"/>
</dbReference>